<evidence type="ECO:0000313" key="6">
    <source>
        <dbReference type="EMBL" id="MBE8716747.1"/>
    </source>
</evidence>
<gene>
    <name evidence="6" type="ORF">C4F51_06030</name>
</gene>
<dbReference type="PANTHER" id="PTHR36220:SF1">
    <property type="entry name" value="GAMMA TUBULIN COMPLEX COMPONENT C-TERMINAL DOMAIN-CONTAINING PROTEIN"/>
    <property type="match status" value="1"/>
</dbReference>
<evidence type="ECO:0000256" key="1">
    <source>
        <dbReference type="ARBA" id="ARBA00022729"/>
    </source>
</evidence>
<keyword evidence="7" id="KW-1185">Reference proteome</keyword>
<feature type="region of interest" description="Disordered" evidence="4">
    <location>
        <begin position="371"/>
        <end position="399"/>
    </location>
</feature>
<dbReference type="EMBL" id="PRDL01000001">
    <property type="protein sequence ID" value="MBE8716747.1"/>
    <property type="molecule type" value="Genomic_DNA"/>
</dbReference>
<evidence type="ECO:0000256" key="4">
    <source>
        <dbReference type="SAM" id="MobiDB-lite"/>
    </source>
</evidence>
<organism evidence="6 7">
    <name type="scientific">Cellvibrio polysaccharolyticus</name>
    <dbReference type="NCBI Taxonomy" id="2082724"/>
    <lineage>
        <taxon>Bacteria</taxon>
        <taxon>Pseudomonadati</taxon>
        <taxon>Pseudomonadota</taxon>
        <taxon>Gammaproteobacteria</taxon>
        <taxon>Cellvibrionales</taxon>
        <taxon>Cellvibrionaceae</taxon>
        <taxon>Cellvibrio</taxon>
    </lineage>
</organism>
<proteinExistence type="predicted"/>
<dbReference type="PROSITE" id="PS51257">
    <property type="entry name" value="PROKAR_LIPOPROTEIN"/>
    <property type="match status" value="1"/>
</dbReference>
<dbReference type="Gene3D" id="2.130.10.130">
    <property type="entry name" value="Integrin alpha, N-terminal"/>
    <property type="match status" value="3"/>
</dbReference>
<dbReference type="Gene3D" id="2.60.40.10">
    <property type="entry name" value="Immunoglobulins"/>
    <property type="match status" value="1"/>
</dbReference>
<evidence type="ECO:0000256" key="3">
    <source>
        <dbReference type="ARBA" id="ARBA00023180"/>
    </source>
</evidence>
<dbReference type="InterPro" id="IPR028994">
    <property type="entry name" value="Integrin_alpha_N"/>
</dbReference>
<evidence type="ECO:0000256" key="5">
    <source>
        <dbReference type="SAM" id="SignalP"/>
    </source>
</evidence>
<dbReference type="RefSeq" id="WP_193908062.1">
    <property type="nucleotide sequence ID" value="NZ_PRDL01000001.1"/>
</dbReference>
<dbReference type="InterPro" id="IPR013519">
    <property type="entry name" value="Int_alpha_beta-p"/>
</dbReference>
<reference evidence="6" key="1">
    <citation type="submission" date="2018-07" db="EMBL/GenBank/DDBJ databases">
        <title>Genome assembly of strain Ka43.</title>
        <authorList>
            <person name="Kukolya J."/>
            <person name="Nagy I."/>
            <person name="Horvath B."/>
            <person name="Toth A."/>
        </authorList>
    </citation>
    <scope>NUCLEOTIDE SEQUENCE</scope>
    <source>
        <strain evidence="6">KB43</strain>
    </source>
</reference>
<evidence type="ECO:0000313" key="7">
    <source>
        <dbReference type="Proteomes" id="UP000652567"/>
    </source>
</evidence>
<feature type="region of interest" description="Disordered" evidence="4">
    <location>
        <begin position="688"/>
        <end position="717"/>
    </location>
</feature>
<dbReference type="AlphaFoldDB" id="A0A928V531"/>
<name>A0A928V531_9GAMM</name>
<feature type="compositionally biased region" description="Low complexity" evidence="4">
    <location>
        <begin position="376"/>
        <end position="399"/>
    </location>
</feature>
<sequence>MNKDCFWRSLNRSALLVSLVAGSLVLAACGGSSSNKSSSSSSSVVSSSSSSSSIVPPGSGVWPELNVTSANPGSLTIKWSAVSGATHYNLLKNADGGSGYETVAENLTETTATDFISVHLHDWVNASYLVEACNAGSCQTSTPAFTASAMLDSIAYLKASNTDANDWFGWSLALSDDGSTLAVGAPAEDSRATGVNGDQADNSSRASGAVYVFVKENGLWAQQAYIKASNTEQPTEDVTQYLPNDRFGYRVALSADGNRLIVSAYNEDSGAAGVNCDQGNFLTTVTTSSESSKVVHADINTGAVYVFTRTDSEWEQEAYIKPSNTWAGQNFGHSLAISGDGNLLAVSMPTEALNLTGVQATSSESSVCVPANQVPSSISSTSSSSSSSSSVSTSSTSSSSSAIFAENSGAVYIYERSEDGQWTQQFYVKASNTGAGDAFGASVALARDGSTLAVGATGEDSSATGINGAQTDSTFAYRAPSAYFASNYPYNAGAVYVFRRADSGWAQQAYVKPGNVMPNQAFGVSVSLSDNGDRLAVGAPGDASRSTGVNGDAANYEMVNAAHDGSWAGITGYGAAYIFDFNGSAWAQAAYVKASNANADDNFGMNVSLSADGSALAVGTSAEQSLAKGINGNETERSGSTVGAVYVYRLDAGNWAQTSYVKPSNTRAGHRFGTSLSLSEDGKAMAVGTHRDASAATGTGGDQEDTSAPSAGAVYVY</sequence>
<protein>
    <recommendedName>
        <fullName evidence="8">FG-GAP repeat-containing protein</fullName>
    </recommendedName>
</protein>
<dbReference type="PANTHER" id="PTHR36220">
    <property type="entry name" value="UNNAMED PRODUCT"/>
    <property type="match status" value="1"/>
</dbReference>
<feature type="chain" id="PRO_5037552833" description="FG-GAP repeat-containing protein" evidence="5">
    <location>
        <begin position="28"/>
        <end position="717"/>
    </location>
</feature>
<evidence type="ECO:0000256" key="2">
    <source>
        <dbReference type="ARBA" id="ARBA00022737"/>
    </source>
</evidence>
<accession>A0A928V531</accession>
<keyword evidence="1 5" id="KW-0732">Signal</keyword>
<dbReference type="Proteomes" id="UP000652567">
    <property type="component" value="Unassembled WGS sequence"/>
</dbReference>
<keyword evidence="2" id="KW-0677">Repeat</keyword>
<dbReference type="Pfam" id="PF14312">
    <property type="entry name" value="FG-GAP_2"/>
    <property type="match status" value="2"/>
</dbReference>
<keyword evidence="3" id="KW-0325">Glycoprotein</keyword>
<dbReference type="SMART" id="SM00191">
    <property type="entry name" value="Int_alpha"/>
    <property type="match status" value="6"/>
</dbReference>
<dbReference type="InterPro" id="IPR013783">
    <property type="entry name" value="Ig-like_fold"/>
</dbReference>
<comment type="caution">
    <text evidence="6">The sequence shown here is derived from an EMBL/GenBank/DDBJ whole genome shotgun (WGS) entry which is preliminary data.</text>
</comment>
<feature type="signal peptide" evidence="5">
    <location>
        <begin position="1"/>
        <end position="27"/>
    </location>
</feature>
<dbReference type="InterPro" id="IPR013517">
    <property type="entry name" value="FG-GAP"/>
</dbReference>
<dbReference type="SUPFAM" id="SSF69322">
    <property type="entry name" value="Tricorn protease domain 2"/>
    <property type="match status" value="1"/>
</dbReference>
<evidence type="ECO:0008006" key="8">
    <source>
        <dbReference type="Google" id="ProtNLM"/>
    </source>
</evidence>